<keyword evidence="5 12" id="KW-0547">Nucleotide-binding</keyword>
<evidence type="ECO:0000256" key="9">
    <source>
        <dbReference type="ARBA" id="ARBA00023204"/>
    </source>
</evidence>
<keyword evidence="2 12" id="KW-0436">Ligase</keyword>
<dbReference type="PANTHER" id="PTHR45674:SF4">
    <property type="entry name" value="DNA LIGASE 1"/>
    <property type="match status" value="1"/>
</dbReference>
<dbReference type="SUPFAM" id="SSF50249">
    <property type="entry name" value="Nucleic acid-binding proteins"/>
    <property type="match status" value="1"/>
</dbReference>
<organism evidence="16 17">
    <name type="scientific">Limulus polyphemus</name>
    <name type="common">Atlantic horseshoe crab</name>
    <dbReference type="NCBI Taxonomy" id="6850"/>
    <lineage>
        <taxon>Eukaryota</taxon>
        <taxon>Metazoa</taxon>
        <taxon>Ecdysozoa</taxon>
        <taxon>Arthropoda</taxon>
        <taxon>Chelicerata</taxon>
        <taxon>Merostomata</taxon>
        <taxon>Xiphosura</taxon>
        <taxon>Limulidae</taxon>
        <taxon>Limulus</taxon>
    </lineage>
</organism>
<feature type="compositionally biased region" description="Basic and acidic residues" evidence="14">
    <location>
        <begin position="219"/>
        <end position="243"/>
    </location>
</feature>
<evidence type="ECO:0000256" key="12">
    <source>
        <dbReference type="RuleBase" id="RU000617"/>
    </source>
</evidence>
<evidence type="ECO:0000256" key="14">
    <source>
        <dbReference type="SAM" id="MobiDB-lite"/>
    </source>
</evidence>
<sequence length="951" mass="107407">MSQKSILNFFKSEPQQSCNNDEKTKGQSKGKAPKKDSVKKKTRSSSPAKIENDSMDKGEAENSTKEQNDSIEFPERESPVKSSTRKRLNRLIDSEDEEEISDKSPRKSRYSCTENEEKSSSEDKTRIDNSAEVKPDKKTKAHSKENLPPSTSGDQKSPPTTQSTETIPKRRTARKHMKRKVPAEHTELDEMAVGQKKLKKEEEVNAEEKPINSVSSDEQCSKEESDSENKVKKKEEKTEKQTDCNENEEESKGSIHSFFAPKKAKTKTVEHAEKESNNVEEATNKSEALKPSSSEKNSYNPAKNKYHPIEDCCWKRGEKVPYLALARTLEEIESVSARLKMIEILANFFRSVIVMSPDDLLCAVYLCLNKLAPDYEGIELGVGETVLMKAVAQATGRTLEKIKNDVSNKGDLGIVAETSRSNQRIMFAPPKLTLAGVFSKLKEIAQMTGNAAMTKKMDKIQGLFVACRHSEARYLIRSLGGKLRIGLAEQSVLSALAQAVVLTPPAQSYPPEVIDLSKNLSAENLKKKLEEGTLILKTVYCECPNYNMIIPVILKEGLEALPDRCRLTPGVPLKPMLAHPTKGIEEVLKRFENAKFTCEYKYDGERAQIHLLEGGEVHIFSRNQENNTSKYPDIISRIPKVLKPSTKSFILDSEAVAWDQENKQILPFQVLSTRKRKDASENEIKVQVCIFAFDLLYLNGESLVKKPLRYRQEKLREAVEEIEGQFMFARSEAVITTEEVQEILEESIKGNCEGLMVKTLDEEATYEIAKRSHNWLKLKKDYLEGVGDSLDLVVIGAYHGKGKRTGTYGGYLLACYDAENEEFQSICKIGTGFKDEELETHANFLKQHVIDKPKSYYRYDGSLQVEVWFEPVQVWEVRCADLSVSPVHKAAIGIVDPEKGISLRFPRFLKIRDDKNPEDATSASQVAEMYRNQDQVKNSKSHEVKDDEEFY</sequence>
<comment type="similarity">
    <text evidence="1 13">Belongs to the ATP-dependent DNA ligase family.</text>
</comment>
<evidence type="ECO:0000313" key="16">
    <source>
        <dbReference type="Proteomes" id="UP000694941"/>
    </source>
</evidence>
<feature type="domain" description="ATP-dependent DNA ligase family profile" evidence="15">
    <location>
        <begin position="681"/>
        <end position="817"/>
    </location>
</feature>
<keyword evidence="7 12" id="KW-0067">ATP-binding</keyword>
<dbReference type="CDD" id="cd07900">
    <property type="entry name" value="Adenylation_DNA_ligase_I_Euk"/>
    <property type="match status" value="1"/>
</dbReference>
<keyword evidence="6 12" id="KW-0227">DNA damage</keyword>
<keyword evidence="3" id="KW-0132">Cell division</keyword>
<dbReference type="InterPro" id="IPR050191">
    <property type="entry name" value="ATP-dep_DNA_ligase"/>
</dbReference>
<keyword evidence="10" id="KW-0131">Cell cycle</keyword>
<feature type="compositionally biased region" description="Polar residues" evidence="14">
    <location>
        <begin position="148"/>
        <end position="166"/>
    </location>
</feature>
<dbReference type="Pfam" id="PF04675">
    <property type="entry name" value="DNA_ligase_A_N"/>
    <property type="match status" value="1"/>
</dbReference>
<proteinExistence type="inferred from homology"/>
<feature type="compositionally biased region" description="Basic and acidic residues" evidence="14">
    <location>
        <begin position="199"/>
        <end position="210"/>
    </location>
</feature>
<evidence type="ECO:0000256" key="6">
    <source>
        <dbReference type="ARBA" id="ARBA00022763"/>
    </source>
</evidence>
<dbReference type="EC" id="6.5.1.1" evidence="12"/>
<feature type="compositionally biased region" description="Polar residues" evidence="14">
    <location>
        <begin position="291"/>
        <end position="301"/>
    </location>
</feature>
<dbReference type="Gene3D" id="1.10.3260.10">
    <property type="entry name" value="DNA ligase, ATP-dependent, N-terminal domain"/>
    <property type="match status" value="1"/>
</dbReference>
<dbReference type="Proteomes" id="UP000694941">
    <property type="component" value="Unplaced"/>
</dbReference>
<dbReference type="InterPro" id="IPR036599">
    <property type="entry name" value="DNA_ligase_N_sf"/>
</dbReference>
<evidence type="ECO:0000256" key="5">
    <source>
        <dbReference type="ARBA" id="ARBA00022741"/>
    </source>
</evidence>
<comment type="catalytic activity">
    <reaction evidence="11 12">
        <text>ATP + (deoxyribonucleotide)n-3'-hydroxyl + 5'-phospho-(deoxyribonucleotide)m = (deoxyribonucleotide)n+m + AMP + diphosphate.</text>
        <dbReference type="EC" id="6.5.1.1"/>
    </reaction>
</comment>
<evidence type="ECO:0000256" key="8">
    <source>
        <dbReference type="ARBA" id="ARBA00023172"/>
    </source>
</evidence>
<feature type="compositionally biased region" description="Basic and acidic residues" evidence="14">
    <location>
        <begin position="50"/>
        <end position="79"/>
    </location>
</feature>
<dbReference type="PROSITE" id="PS00697">
    <property type="entry name" value="DNA_LIGASE_A1"/>
    <property type="match status" value="1"/>
</dbReference>
<reference evidence="17" key="1">
    <citation type="submission" date="2025-08" db="UniProtKB">
        <authorList>
            <consortium name="RefSeq"/>
        </authorList>
    </citation>
    <scope>IDENTIFICATION</scope>
    <source>
        <tissue evidence="17">Muscle</tissue>
    </source>
</reference>
<dbReference type="SUPFAM" id="SSF56091">
    <property type="entry name" value="DNA ligase/mRNA capping enzyme, catalytic domain"/>
    <property type="match status" value="1"/>
</dbReference>
<dbReference type="SUPFAM" id="SSF117018">
    <property type="entry name" value="ATP-dependent DNA ligase DNA-binding domain"/>
    <property type="match status" value="1"/>
</dbReference>
<evidence type="ECO:0000256" key="4">
    <source>
        <dbReference type="ARBA" id="ARBA00022705"/>
    </source>
</evidence>
<evidence type="ECO:0000256" key="3">
    <source>
        <dbReference type="ARBA" id="ARBA00022618"/>
    </source>
</evidence>
<dbReference type="InterPro" id="IPR012308">
    <property type="entry name" value="DNA_ligase_ATP-dep_N"/>
</dbReference>
<name>A0ABM1B769_LIMPO</name>
<protein>
    <recommendedName>
        <fullName evidence="12">DNA ligase</fullName>
        <ecNumber evidence="12">6.5.1.1</ecNumber>
    </recommendedName>
</protein>
<dbReference type="PROSITE" id="PS00333">
    <property type="entry name" value="DNA_LIGASE_A2"/>
    <property type="match status" value="1"/>
</dbReference>
<feature type="compositionally biased region" description="Basic and acidic residues" evidence="14">
    <location>
        <begin position="267"/>
        <end position="288"/>
    </location>
</feature>
<dbReference type="Gene3D" id="2.40.50.140">
    <property type="entry name" value="Nucleic acid-binding proteins"/>
    <property type="match status" value="1"/>
</dbReference>
<evidence type="ECO:0000256" key="2">
    <source>
        <dbReference type="ARBA" id="ARBA00022598"/>
    </source>
</evidence>
<dbReference type="PROSITE" id="PS50160">
    <property type="entry name" value="DNA_LIGASE_A3"/>
    <property type="match status" value="1"/>
</dbReference>
<dbReference type="Gene3D" id="3.30.470.30">
    <property type="entry name" value="DNA ligase/mRNA capping enzyme"/>
    <property type="match status" value="1"/>
</dbReference>
<feature type="region of interest" description="Disordered" evidence="14">
    <location>
        <begin position="1"/>
        <end position="301"/>
    </location>
</feature>
<feature type="compositionally biased region" description="Basic and acidic residues" evidence="14">
    <location>
        <begin position="115"/>
        <end position="145"/>
    </location>
</feature>
<feature type="compositionally biased region" description="Basic residues" evidence="14">
    <location>
        <begin position="169"/>
        <end position="180"/>
    </location>
</feature>
<gene>
    <name evidence="17" type="primary">LOC106460981</name>
</gene>
<keyword evidence="8 12" id="KW-0233">DNA recombination</keyword>
<dbReference type="Gene3D" id="3.30.1490.70">
    <property type="match status" value="1"/>
</dbReference>
<dbReference type="NCBIfam" id="TIGR00574">
    <property type="entry name" value="dnl1"/>
    <property type="match status" value="1"/>
</dbReference>
<dbReference type="InterPro" id="IPR000977">
    <property type="entry name" value="DNA_ligase_ATP-dep"/>
</dbReference>
<dbReference type="RefSeq" id="XP_013776199.1">
    <property type="nucleotide sequence ID" value="XM_013920745.2"/>
</dbReference>
<evidence type="ECO:0000313" key="17">
    <source>
        <dbReference type="RefSeq" id="XP_013776199.1"/>
    </source>
</evidence>
<evidence type="ECO:0000256" key="7">
    <source>
        <dbReference type="ARBA" id="ARBA00022840"/>
    </source>
</evidence>
<evidence type="ECO:0000256" key="1">
    <source>
        <dbReference type="ARBA" id="ARBA00007572"/>
    </source>
</evidence>
<feature type="compositionally biased region" description="Basic residues" evidence="14">
    <location>
        <begin position="26"/>
        <end position="43"/>
    </location>
</feature>
<keyword evidence="16" id="KW-1185">Reference proteome</keyword>
<keyword evidence="4" id="KW-0235">DNA replication</keyword>
<evidence type="ECO:0000259" key="15">
    <source>
        <dbReference type="PROSITE" id="PS50160"/>
    </source>
</evidence>
<dbReference type="Pfam" id="PF04679">
    <property type="entry name" value="DNA_ligase_A_C"/>
    <property type="match status" value="1"/>
</dbReference>
<dbReference type="InterPro" id="IPR012340">
    <property type="entry name" value="NA-bd_OB-fold"/>
</dbReference>
<dbReference type="CDD" id="cd07969">
    <property type="entry name" value="OBF_DNA_ligase_I"/>
    <property type="match status" value="1"/>
</dbReference>
<evidence type="ECO:0000256" key="11">
    <source>
        <dbReference type="ARBA" id="ARBA00034003"/>
    </source>
</evidence>
<feature type="region of interest" description="Disordered" evidence="14">
    <location>
        <begin position="928"/>
        <end position="951"/>
    </location>
</feature>
<accession>A0ABM1B769</accession>
<evidence type="ECO:0000256" key="13">
    <source>
        <dbReference type="RuleBase" id="RU004196"/>
    </source>
</evidence>
<dbReference type="Pfam" id="PF01068">
    <property type="entry name" value="DNA_ligase_A_M"/>
    <property type="match status" value="1"/>
</dbReference>
<dbReference type="InterPro" id="IPR016059">
    <property type="entry name" value="DNA_ligase_ATP-dep_CS"/>
</dbReference>
<dbReference type="PANTHER" id="PTHR45674">
    <property type="entry name" value="DNA LIGASE 1/3 FAMILY MEMBER"/>
    <property type="match status" value="1"/>
</dbReference>
<evidence type="ECO:0000256" key="10">
    <source>
        <dbReference type="ARBA" id="ARBA00023306"/>
    </source>
</evidence>
<dbReference type="InterPro" id="IPR012309">
    <property type="entry name" value="DNA_ligase_ATP-dep_C"/>
</dbReference>
<dbReference type="GeneID" id="106460981"/>
<dbReference type="InterPro" id="IPR012310">
    <property type="entry name" value="DNA_ligase_ATP-dep_cent"/>
</dbReference>
<keyword evidence="9 12" id="KW-0234">DNA repair</keyword>